<dbReference type="PROSITE" id="PS51160">
    <property type="entry name" value="ACYLPHOSPHATASE_3"/>
    <property type="match status" value="1"/>
</dbReference>
<dbReference type="SUPFAM" id="SSF54975">
    <property type="entry name" value="Acylphosphatase/BLUF domain-like"/>
    <property type="match status" value="1"/>
</dbReference>
<dbReference type="InterPro" id="IPR001792">
    <property type="entry name" value="Acylphosphatase-like_dom"/>
</dbReference>
<accession>A0A7J3I8E4</accession>
<name>A0A7J3I8E4_9CREN</name>
<dbReference type="EMBL" id="DTAI01000141">
    <property type="protein sequence ID" value="HGN36877.1"/>
    <property type="molecule type" value="Genomic_DNA"/>
</dbReference>
<comment type="caution">
    <text evidence="4">The sequence shown here is derived from an EMBL/GenBank/DDBJ whole genome shotgun (WGS) entry which is preliminary data.</text>
</comment>
<dbReference type="Gene3D" id="3.30.70.100">
    <property type="match status" value="1"/>
</dbReference>
<comment type="catalytic activity">
    <reaction evidence="1">
        <text>an acyl phosphate + H2O = a carboxylate + phosphate + H(+)</text>
        <dbReference type="Rhea" id="RHEA:14965"/>
        <dbReference type="ChEBI" id="CHEBI:15377"/>
        <dbReference type="ChEBI" id="CHEBI:15378"/>
        <dbReference type="ChEBI" id="CHEBI:29067"/>
        <dbReference type="ChEBI" id="CHEBI:43474"/>
        <dbReference type="ChEBI" id="CHEBI:59918"/>
        <dbReference type="EC" id="3.6.1.7"/>
    </reaction>
</comment>
<dbReference type="GO" id="GO:0003998">
    <property type="term" value="F:acylphosphatase activity"/>
    <property type="evidence" value="ECO:0007669"/>
    <property type="project" value="UniProtKB-EC"/>
</dbReference>
<comment type="similarity">
    <text evidence="2">Belongs to the acylphosphatase family.</text>
</comment>
<proteinExistence type="inferred from homology"/>
<organism evidence="4">
    <name type="scientific">Ignisphaera aggregans</name>
    <dbReference type="NCBI Taxonomy" id="334771"/>
    <lineage>
        <taxon>Archaea</taxon>
        <taxon>Thermoproteota</taxon>
        <taxon>Thermoprotei</taxon>
        <taxon>Desulfurococcales</taxon>
        <taxon>Desulfurococcaceae</taxon>
        <taxon>Ignisphaera</taxon>
    </lineage>
</organism>
<dbReference type="AlphaFoldDB" id="A0A7J3I8E4"/>
<sequence length="97" mass="11048">MVRAVKITACGDVKGVGYRRFVWRIAKALDLKGYVENLIGVPCVEIYAEGDDACIEKFKEKISLNKIYEINSLTIVEDRPKNIYSDFMIVKCLDEVL</sequence>
<protein>
    <recommendedName>
        <fullName evidence="1">acylphosphatase</fullName>
        <ecNumber evidence="1">3.6.1.7</ecNumber>
    </recommendedName>
</protein>
<gene>
    <name evidence="4" type="ORF">ENT87_04955</name>
    <name evidence="5" type="ORF">ENU30_01395</name>
</gene>
<evidence type="ECO:0000256" key="1">
    <source>
        <dbReference type="PROSITE-ProRule" id="PRU00520"/>
    </source>
</evidence>
<feature type="active site" evidence="1">
    <location>
        <position position="19"/>
    </location>
</feature>
<evidence type="ECO:0000256" key="2">
    <source>
        <dbReference type="RuleBase" id="RU004168"/>
    </source>
</evidence>
<dbReference type="Pfam" id="PF00708">
    <property type="entry name" value="Acylphosphatase"/>
    <property type="match status" value="1"/>
</dbReference>
<dbReference type="InterPro" id="IPR020456">
    <property type="entry name" value="Acylphosphatase"/>
</dbReference>
<feature type="domain" description="Acylphosphatase-like" evidence="3">
    <location>
        <begin position="4"/>
        <end position="91"/>
    </location>
</feature>
<dbReference type="EMBL" id="DTBZ01000036">
    <property type="protein sequence ID" value="HGQ17625.1"/>
    <property type="molecule type" value="Genomic_DNA"/>
</dbReference>
<evidence type="ECO:0000259" key="3">
    <source>
        <dbReference type="PROSITE" id="PS51160"/>
    </source>
</evidence>
<reference evidence="4" key="1">
    <citation type="journal article" date="2020" name="mSystems">
        <title>Genome- and Community-Level Interaction Insights into Carbon Utilization and Element Cycling Functions of Hydrothermarchaeota in Hydrothermal Sediment.</title>
        <authorList>
            <person name="Zhou Z."/>
            <person name="Liu Y."/>
            <person name="Xu W."/>
            <person name="Pan J."/>
            <person name="Luo Z.H."/>
            <person name="Li M."/>
        </authorList>
    </citation>
    <scope>NUCLEOTIDE SEQUENCE [LARGE SCALE GENOMIC DNA]</scope>
    <source>
        <strain evidence="4">SpSt-618</strain>
        <strain evidence="5">SpSt-657</strain>
    </source>
</reference>
<dbReference type="EC" id="3.6.1.7" evidence="1"/>
<dbReference type="InterPro" id="IPR036046">
    <property type="entry name" value="Acylphosphatase-like_dom_sf"/>
</dbReference>
<dbReference type="PANTHER" id="PTHR47268:SF4">
    <property type="entry name" value="ACYLPHOSPHATASE"/>
    <property type="match status" value="1"/>
</dbReference>
<evidence type="ECO:0000313" key="4">
    <source>
        <dbReference type="EMBL" id="HGN36877.1"/>
    </source>
</evidence>
<dbReference type="PANTHER" id="PTHR47268">
    <property type="entry name" value="ACYLPHOSPHATASE"/>
    <property type="match status" value="1"/>
</dbReference>
<feature type="active site" evidence="1">
    <location>
        <position position="37"/>
    </location>
</feature>
<evidence type="ECO:0000313" key="5">
    <source>
        <dbReference type="EMBL" id="HGQ17625.1"/>
    </source>
</evidence>
<keyword evidence="1" id="KW-0378">Hydrolase</keyword>